<dbReference type="InterPro" id="IPR023170">
    <property type="entry name" value="HhH_base_excis_C"/>
</dbReference>
<organism evidence="3 4">
    <name type="scientific">Elliptochloris bilobata</name>
    <dbReference type="NCBI Taxonomy" id="381761"/>
    <lineage>
        <taxon>Eukaryota</taxon>
        <taxon>Viridiplantae</taxon>
        <taxon>Chlorophyta</taxon>
        <taxon>core chlorophytes</taxon>
        <taxon>Trebouxiophyceae</taxon>
        <taxon>Trebouxiophyceae incertae sedis</taxon>
        <taxon>Elliptochloris clade</taxon>
        <taxon>Elliptochloris</taxon>
    </lineage>
</organism>
<dbReference type="EMBL" id="JALJOU010000031">
    <property type="protein sequence ID" value="KAK9834832.1"/>
    <property type="molecule type" value="Genomic_DNA"/>
</dbReference>
<protein>
    <recommendedName>
        <fullName evidence="2">HhH-GPD domain-containing protein</fullName>
    </recommendedName>
</protein>
<keyword evidence="4" id="KW-1185">Reference proteome</keyword>
<evidence type="ECO:0000256" key="1">
    <source>
        <dbReference type="SAM" id="MobiDB-lite"/>
    </source>
</evidence>
<dbReference type="GO" id="GO:0140097">
    <property type="term" value="F:catalytic activity, acting on DNA"/>
    <property type="evidence" value="ECO:0007669"/>
    <property type="project" value="UniProtKB-ARBA"/>
</dbReference>
<dbReference type="InterPro" id="IPR011257">
    <property type="entry name" value="DNA_glycosylase"/>
</dbReference>
<dbReference type="GO" id="GO:0016787">
    <property type="term" value="F:hydrolase activity"/>
    <property type="evidence" value="ECO:0007669"/>
    <property type="project" value="UniProtKB-ARBA"/>
</dbReference>
<dbReference type="Proteomes" id="UP001445335">
    <property type="component" value="Unassembled WGS sequence"/>
</dbReference>
<dbReference type="PANTHER" id="PTHR47203">
    <property type="match status" value="1"/>
</dbReference>
<dbReference type="CDD" id="cd00056">
    <property type="entry name" value="ENDO3c"/>
    <property type="match status" value="1"/>
</dbReference>
<evidence type="ECO:0000313" key="4">
    <source>
        <dbReference type="Proteomes" id="UP001445335"/>
    </source>
</evidence>
<gene>
    <name evidence="3" type="ORF">WJX81_002194</name>
</gene>
<evidence type="ECO:0000259" key="2">
    <source>
        <dbReference type="SMART" id="SM00478"/>
    </source>
</evidence>
<dbReference type="Gene3D" id="1.10.340.30">
    <property type="entry name" value="Hypothetical protein, domain 2"/>
    <property type="match status" value="1"/>
</dbReference>
<proteinExistence type="predicted"/>
<feature type="region of interest" description="Disordered" evidence="1">
    <location>
        <begin position="235"/>
        <end position="256"/>
    </location>
</feature>
<dbReference type="Gene3D" id="1.10.1670.10">
    <property type="entry name" value="Helix-hairpin-Helix base-excision DNA repair enzymes (C-terminal)"/>
    <property type="match status" value="1"/>
</dbReference>
<dbReference type="AlphaFoldDB" id="A0AAW1RM07"/>
<sequence length="256" mass="28145">MRRSQPACKPTTVKREAARDALAALHGAPDVASVTQRSILDSLVRTILSQNTTDATSQRAFLALKQAFPTWEAVREAQPGAVEAAIRVGGLADIKAARIRAILDMLVAERAACCLEHLRELPDAEVKLQLTRFKGVGPKTVACIMMFGMQRYEFPVDTHVWRISKALGWVPARATREQAYQHLNARVPDAVKYDLHVLLVEHGKRCPRCAKIPGRPRKEPVGECPLVRARAPPCVEKAEPGSPEAKPGGRGKRRAM</sequence>
<dbReference type="GO" id="GO:0006284">
    <property type="term" value="P:base-excision repair"/>
    <property type="evidence" value="ECO:0007669"/>
    <property type="project" value="InterPro"/>
</dbReference>
<dbReference type="Pfam" id="PF00730">
    <property type="entry name" value="HhH-GPD"/>
    <property type="match status" value="1"/>
</dbReference>
<comment type="caution">
    <text evidence="3">The sequence shown here is derived from an EMBL/GenBank/DDBJ whole genome shotgun (WGS) entry which is preliminary data.</text>
</comment>
<accession>A0AAW1RM07</accession>
<dbReference type="SMART" id="SM00478">
    <property type="entry name" value="ENDO3c"/>
    <property type="match status" value="1"/>
</dbReference>
<feature type="domain" description="HhH-GPD" evidence="2">
    <location>
        <begin position="48"/>
        <end position="205"/>
    </location>
</feature>
<reference evidence="3 4" key="1">
    <citation type="journal article" date="2024" name="Nat. Commun.">
        <title>Phylogenomics reveals the evolutionary origins of lichenization in chlorophyte algae.</title>
        <authorList>
            <person name="Puginier C."/>
            <person name="Libourel C."/>
            <person name="Otte J."/>
            <person name="Skaloud P."/>
            <person name="Haon M."/>
            <person name="Grisel S."/>
            <person name="Petersen M."/>
            <person name="Berrin J.G."/>
            <person name="Delaux P.M."/>
            <person name="Dal Grande F."/>
            <person name="Keller J."/>
        </authorList>
    </citation>
    <scope>NUCLEOTIDE SEQUENCE [LARGE SCALE GENOMIC DNA]</scope>
    <source>
        <strain evidence="3 4">SAG 245.80</strain>
    </source>
</reference>
<dbReference type="SUPFAM" id="SSF48150">
    <property type="entry name" value="DNA-glycosylase"/>
    <property type="match status" value="1"/>
</dbReference>
<dbReference type="PANTHER" id="PTHR47203:SF1">
    <property type="entry name" value="HYPOTHETICAL BASE EXCISION DNA REPAIR PROTEIN (EUROFUNG)"/>
    <property type="match status" value="1"/>
</dbReference>
<name>A0AAW1RM07_9CHLO</name>
<dbReference type="InterPro" id="IPR003265">
    <property type="entry name" value="HhH-GPD_domain"/>
</dbReference>
<evidence type="ECO:0000313" key="3">
    <source>
        <dbReference type="EMBL" id="KAK9834832.1"/>
    </source>
</evidence>